<evidence type="ECO:0000313" key="2">
    <source>
        <dbReference type="Proteomes" id="UP000029448"/>
    </source>
</evidence>
<proteinExistence type="predicted"/>
<sequence>MVWESAHALSPDLLPYHDLFVETGKKKPGSEGPAFLSAFG</sequence>
<dbReference type="Proteomes" id="UP000029448">
    <property type="component" value="Unassembled WGS sequence"/>
</dbReference>
<accession>A0A094YU64</accession>
<evidence type="ECO:0000313" key="1">
    <source>
        <dbReference type="EMBL" id="KGB25560.1"/>
    </source>
</evidence>
<organism evidence="1 2">
    <name type="scientific">Acetobacter tropicalis</name>
    <dbReference type="NCBI Taxonomy" id="104102"/>
    <lineage>
        <taxon>Bacteria</taxon>
        <taxon>Pseudomonadati</taxon>
        <taxon>Pseudomonadota</taxon>
        <taxon>Alphaproteobacteria</taxon>
        <taxon>Acetobacterales</taxon>
        <taxon>Acetobacteraceae</taxon>
        <taxon>Acetobacter</taxon>
    </lineage>
</organism>
<dbReference type="AlphaFoldDB" id="A0A094YU64"/>
<dbReference type="EMBL" id="JOKM01000018">
    <property type="protein sequence ID" value="KGB25560.1"/>
    <property type="molecule type" value="Genomic_DNA"/>
</dbReference>
<protein>
    <submittedName>
        <fullName evidence="1">Uncharacterized protein</fullName>
    </submittedName>
</protein>
<reference evidence="1 2" key="1">
    <citation type="submission" date="2014-06" db="EMBL/GenBank/DDBJ databases">
        <title>Functional and comparative genomic analyses of the Drosophila gut microbiota identify candidate symbiosis factors.</title>
        <authorList>
            <person name="Newell P.D."/>
            <person name="Chaston J.M."/>
            <person name="Douglas A.E."/>
        </authorList>
    </citation>
    <scope>NUCLEOTIDE SEQUENCE [LARGE SCALE GENOMIC DNA]</scope>
    <source>
        <strain evidence="1 2">DmCS_006</strain>
    </source>
</reference>
<gene>
    <name evidence="1" type="ORF">AtDm6_0755</name>
</gene>
<dbReference type="PATRIC" id="fig|104102.7.peg.749"/>
<name>A0A094YU64_9PROT</name>
<keyword evidence="2" id="KW-1185">Reference proteome</keyword>
<comment type="caution">
    <text evidence="1">The sequence shown here is derived from an EMBL/GenBank/DDBJ whole genome shotgun (WGS) entry which is preliminary data.</text>
</comment>